<proteinExistence type="inferred from homology"/>
<reference evidence="6" key="2">
    <citation type="submission" date="2020-07" db="EMBL/GenBank/DDBJ databases">
        <authorList>
            <person name="Lood C."/>
            <person name="Girard L."/>
        </authorList>
    </citation>
    <scope>NUCLEOTIDE SEQUENCE</scope>
    <source>
        <strain evidence="6">RW4S2</strain>
    </source>
</reference>
<dbReference type="InterPro" id="IPR036388">
    <property type="entry name" value="WH-like_DNA-bd_sf"/>
</dbReference>
<organism evidence="6">
    <name type="scientific">Pseudomonas vlassakiae</name>
    <dbReference type="NCBI Taxonomy" id="485888"/>
    <lineage>
        <taxon>Bacteria</taxon>
        <taxon>Pseudomonadati</taxon>
        <taxon>Pseudomonadota</taxon>
        <taxon>Gammaproteobacteria</taxon>
        <taxon>Pseudomonadales</taxon>
        <taxon>Pseudomonadaceae</taxon>
        <taxon>Pseudomonas</taxon>
    </lineage>
</organism>
<dbReference type="SUPFAM" id="SSF53850">
    <property type="entry name" value="Periplasmic binding protein-like II"/>
    <property type="match status" value="1"/>
</dbReference>
<protein>
    <submittedName>
        <fullName evidence="6">LysR family transcriptional regulator</fullName>
    </submittedName>
</protein>
<dbReference type="Pfam" id="PF03466">
    <property type="entry name" value="LysR_substrate"/>
    <property type="match status" value="1"/>
</dbReference>
<comment type="caution">
    <text evidence="6">The sequence shown here is derived from an EMBL/GenBank/DDBJ whole genome shotgun (WGS) entry which is preliminary data.</text>
</comment>
<dbReference type="AlphaFoldDB" id="A0A923K6N9"/>
<dbReference type="PRINTS" id="PR00039">
    <property type="entry name" value="HTHLYSR"/>
</dbReference>
<dbReference type="CDD" id="cd08414">
    <property type="entry name" value="PBP2_LTTR_aromatics_like"/>
    <property type="match status" value="1"/>
</dbReference>
<dbReference type="InterPro" id="IPR036390">
    <property type="entry name" value="WH_DNA-bd_sf"/>
</dbReference>
<dbReference type="Pfam" id="PF00126">
    <property type="entry name" value="HTH_1"/>
    <property type="match status" value="1"/>
</dbReference>
<keyword evidence="3" id="KW-0238">DNA-binding</keyword>
<reference evidence="6 8" key="1">
    <citation type="journal article" date="2020" name="Microorganisms">
        <title>Reliable Identification of Environmental Pseudomonas Isolates Using the rpoD Gene.</title>
        <authorList>
            <consortium name="The Broad Institute Genome Sequencing Platform"/>
            <person name="Girard L."/>
            <person name="Lood C."/>
            <person name="Rokni-Zadeh H."/>
            <person name="van Noort V."/>
            <person name="Lavigne R."/>
            <person name="De Mot R."/>
        </authorList>
    </citation>
    <scope>NUCLEOTIDE SEQUENCE</scope>
    <source>
        <strain evidence="6 8">RW4S2</strain>
    </source>
</reference>
<dbReference type="EMBL" id="JABWRP020000015">
    <property type="protein sequence ID" value="MBV4543079.1"/>
    <property type="molecule type" value="Genomic_DNA"/>
</dbReference>
<dbReference type="Gene3D" id="1.10.10.10">
    <property type="entry name" value="Winged helix-like DNA-binding domain superfamily/Winged helix DNA-binding domain"/>
    <property type="match status" value="1"/>
</dbReference>
<dbReference type="PANTHER" id="PTHR30346">
    <property type="entry name" value="TRANSCRIPTIONAL DUAL REGULATOR HCAR-RELATED"/>
    <property type="match status" value="1"/>
</dbReference>
<evidence type="ECO:0000313" key="7">
    <source>
        <dbReference type="EMBL" id="MBV4543079.1"/>
    </source>
</evidence>
<dbReference type="FunFam" id="1.10.10.10:FF:000001">
    <property type="entry name" value="LysR family transcriptional regulator"/>
    <property type="match status" value="1"/>
</dbReference>
<name>A0A923K6N9_9PSED</name>
<comment type="similarity">
    <text evidence="1">Belongs to the LysR transcriptional regulatory family.</text>
</comment>
<keyword evidence="2" id="KW-0805">Transcription regulation</keyword>
<feature type="domain" description="HTH lysR-type" evidence="5">
    <location>
        <begin position="1"/>
        <end position="58"/>
    </location>
</feature>
<evidence type="ECO:0000313" key="6">
    <source>
        <dbReference type="EMBL" id="MBC3471643.1"/>
    </source>
</evidence>
<reference evidence="7" key="3">
    <citation type="submission" date="2021-06" db="EMBL/GenBank/DDBJ databases">
        <title>Updating the genus Pseudomonas: Description of 43 new species and partition of the Pseudomonas putida group.</title>
        <authorList>
            <person name="Girard L."/>
            <person name="Lood C."/>
            <person name="Vandamme P."/>
            <person name="Rokni-Zadeh H."/>
            <person name="Van Noort V."/>
            <person name="Hofte M."/>
            <person name="Lavigne R."/>
            <person name="De Mot R."/>
        </authorList>
    </citation>
    <scope>NUCLEOTIDE SEQUENCE</scope>
    <source>
        <strain evidence="7">RW4S2</strain>
    </source>
</reference>
<evidence type="ECO:0000256" key="2">
    <source>
        <dbReference type="ARBA" id="ARBA00023015"/>
    </source>
</evidence>
<accession>A0A923K6N9</accession>
<keyword evidence="4" id="KW-0804">Transcription</keyword>
<dbReference type="RefSeq" id="WP_186603158.1">
    <property type="nucleotide sequence ID" value="NZ_JABWRP020000015.1"/>
</dbReference>
<dbReference type="GO" id="GO:0003700">
    <property type="term" value="F:DNA-binding transcription factor activity"/>
    <property type="evidence" value="ECO:0007669"/>
    <property type="project" value="InterPro"/>
</dbReference>
<evidence type="ECO:0000259" key="5">
    <source>
        <dbReference type="PROSITE" id="PS50931"/>
    </source>
</evidence>
<dbReference type="GO" id="GO:0003677">
    <property type="term" value="F:DNA binding"/>
    <property type="evidence" value="ECO:0007669"/>
    <property type="project" value="UniProtKB-KW"/>
</dbReference>
<evidence type="ECO:0000256" key="3">
    <source>
        <dbReference type="ARBA" id="ARBA00023125"/>
    </source>
</evidence>
<sequence>MEIRHFKYFLAVAEASHFTRAAFRLNIAVPTLSRQIKEMEEELGVQLFVRAQRKATLTEAGKALLTEARDVVYRFDIAQEQAQRAGRGENGHIEIGYVASAVFNGALQRHTTTFKKAFPGVQLSLREYPMLELPRLVAEGRIDLAYVRAPMVLPAELKVAHLDEEGYVLALPCSHPLTSRHCIDPGDLGDELFILPEQVSGTITVGSLGAFVPKLGPQPGSLVAVLALVALGQGVSIVPKSAAVAVSLPGVTFRPVNGLEEVSWLGLVSRRHDQALPIRNYLSLLG</sequence>
<dbReference type="EMBL" id="JABWRP010000010">
    <property type="protein sequence ID" value="MBC3471643.1"/>
    <property type="molecule type" value="Genomic_DNA"/>
</dbReference>
<evidence type="ECO:0000313" key="8">
    <source>
        <dbReference type="Proteomes" id="UP000628137"/>
    </source>
</evidence>
<dbReference type="PROSITE" id="PS50931">
    <property type="entry name" value="HTH_LYSR"/>
    <property type="match status" value="1"/>
</dbReference>
<dbReference type="PANTHER" id="PTHR30346:SF28">
    <property type="entry name" value="HTH-TYPE TRANSCRIPTIONAL REGULATOR CYNR"/>
    <property type="match status" value="1"/>
</dbReference>
<dbReference type="SUPFAM" id="SSF46785">
    <property type="entry name" value="Winged helix' DNA-binding domain"/>
    <property type="match status" value="1"/>
</dbReference>
<evidence type="ECO:0000256" key="1">
    <source>
        <dbReference type="ARBA" id="ARBA00009437"/>
    </source>
</evidence>
<dbReference type="Gene3D" id="3.40.190.10">
    <property type="entry name" value="Periplasmic binding protein-like II"/>
    <property type="match status" value="2"/>
</dbReference>
<gene>
    <name evidence="7" type="ORF">HU738_018715</name>
    <name evidence="6" type="ORF">HU738_13850</name>
</gene>
<dbReference type="GO" id="GO:0032993">
    <property type="term" value="C:protein-DNA complex"/>
    <property type="evidence" value="ECO:0007669"/>
    <property type="project" value="TreeGrafter"/>
</dbReference>
<dbReference type="InterPro" id="IPR000847">
    <property type="entry name" value="LysR_HTH_N"/>
</dbReference>
<dbReference type="Proteomes" id="UP000628137">
    <property type="component" value="Unassembled WGS sequence"/>
</dbReference>
<dbReference type="InterPro" id="IPR005119">
    <property type="entry name" value="LysR_subst-bd"/>
</dbReference>
<keyword evidence="8" id="KW-1185">Reference proteome</keyword>
<evidence type="ECO:0000256" key="4">
    <source>
        <dbReference type="ARBA" id="ARBA00023163"/>
    </source>
</evidence>